<dbReference type="Pfam" id="PF00440">
    <property type="entry name" value="TetR_N"/>
    <property type="match status" value="1"/>
</dbReference>
<dbReference type="Proteomes" id="UP000677668">
    <property type="component" value="Chromosome 2"/>
</dbReference>
<feature type="DNA-binding region" description="H-T-H motif" evidence="4">
    <location>
        <begin position="36"/>
        <end position="55"/>
    </location>
</feature>
<dbReference type="SUPFAM" id="SSF46689">
    <property type="entry name" value="Homeodomain-like"/>
    <property type="match status" value="1"/>
</dbReference>
<dbReference type="InterPro" id="IPR050109">
    <property type="entry name" value="HTH-type_TetR-like_transc_reg"/>
</dbReference>
<keyword evidence="1" id="KW-0805">Transcription regulation</keyword>
<keyword evidence="7" id="KW-1185">Reference proteome</keyword>
<dbReference type="Gene3D" id="1.10.357.10">
    <property type="entry name" value="Tetracycline Repressor, domain 2"/>
    <property type="match status" value="1"/>
</dbReference>
<evidence type="ECO:0000256" key="4">
    <source>
        <dbReference type="PROSITE-ProRule" id="PRU00335"/>
    </source>
</evidence>
<organism evidence="6 7">
    <name type="scientific">Chloracidobacterium sp. N</name>
    <dbReference type="NCBI Taxonomy" id="2821540"/>
    <lineage>
        <taxon>Bacteria</taxon>
        <taxon>Pseudomonadati</taxon>
        <taxon>Acidobacteriota</taxon>
        <taxon>Terriglobia</taxon>
        <taxon>Terriglobales</taxon>
        <taxon>Acidobacteriaceae</taxon>
        <taxon>Chloracidobacterium</taxon>
        <taxon>Chloracidobacterium aggregatum</taxon>
    </lineage>
</organism>
<proteinExistence type="predicted"/>
<protein>
    <submittedName>
        <fullName evidence="6">TetR family transcriptional regulator</fullName>
    </submittedName>
</protein>
<reference evidence="6 7" key="1">
    <citation type="submission" date="2021-03" db="EMBL/GenBank/DDBJ databases">
        <title>Genomic and phenotypic characterization of Chloracidobacterium isolates provides evidence for multiple species.</title>
        <authorList>
            <person name="Saini M.K."/>
            <person name="Costas A.M.G."/>
            <person name="Tank M."/>
            <person name="Bryant D.A."/>
        </authorList>
    </citation>
    <scope>NUCLEOTIDE SEQUENCE [LARGE SCALE GENOMIC DNA]</scope>
    <source>
        <strain evidence="6 7">N</strain>
    </source>
</reference>
<keyword evidence="3" id="KW-0804">Transcription</keyword>
<dbReference type="SUPFAM" id="SSF48498">
    <property type="entry name" value="Tetracyclin repressor-like, C-terminal domain"/>
    <property type="match status" value="1"/>
</dbReference>
<dbReference type="RefSeq" id="WP_211423834.1">
    <property type="nucleotide sequence ID" value="NZ_CP072643.1"/>
</dbReference>
<dbReference type="PRINTS" id="PR00455">
    <property type="entry name" value="HTHTETR"/>
</dbReference>
<evidence type="ECO:0000259" key="5">
    <source>
        <dbReference type="PROSITE" id="PS50977"/>
    </source>
</evidence>
<evidence type="ECO:0000313" key="6">
    <source>
        <dbReference type="EMBL" id="QUV95618.1"/>
    </source>
</evidence>
<dbReference type="PANTHER" id="PTHR30055">
    <property type="entry name" value="HTH-TYPE TRANSCRIPTIONAL REGULATOR RUTR"/>
    <property type="match status" value="1"/>
</dbReference>
<name>A0ABX8B3R1_9BACT</name>
<evidence type="ECO:0000256" key="2">
    <source>
        <dbReference type="ARBA" id="ARBA00023125"/>
    </source>
</evidence>
<accession>A0ABX8B3R1</accession>
<dbReference type="InterPro" id="IPR001647">
    <property type="entry name" value="HTH_TetR"/>
</dbReference>
<dbReference type="InterPro" id="IPR041479">
    <property type="entry name" value="TetR_CgmR_C"/>
</dbReference>
<gene>
    <name evidence="6" type="ORF">J8C05_12355</name>
</gene>
<keyword evidence="2 4" id="KW-0238">DNA-binding</keyword>
<evidence type="ECO:0000313" key="7">
    <source>
        <dbReference type="Proteomes" id="UP000677668"/>
    </source>
</evidence>
<dbReference type="PANTHER" id="PTHR30055:SF234">
    <property type="entry name" value="HTH-TYPE TRANSCRIPTIONAL REGULATOR BETI"/>
    <property type="match status" value="1"/>
</dbReference>
<dbReference type="PROSITE" id="PS50977">
    <property type="entry name" value="HTH_TETR_2"/>
    <property type="match status" value="1"/>
</dbReference>
<evidence type="ECO:0000256" key="3">
    <source>
        <dbReference type="ARBA" id="ARBA00023163"/>
    </source>
</evidence>
<dbReference type="EMBL" id="CP072643">
    <property type="protein sequence ID" value="QUV95618.1"/>
    <property type="molecule type" value="Genomic_DNA"/>
</dbReference>
<dbReference type="Pfam" id="PF17937">
    <property type="entry name" value="TetR_C_28"/>
    <property type="match status" value="1"/>
</dbReference>
<dbReference type="InterPro" id="IPR009057">
    <property type="entry name" value="Homeodomain-like_sf"/>
</dbReference>
<dbReference type="InterPro" id="IPR036271">
    <property type="entry name" value="Tet_transcr_reg_TetR-rel_C_sf"/>
</dbReference>
<evidence type="ECO:0000256" key="1">
    <source>
        <dbReference type="ARBA" id="ARBA00023015"/>
    </source>
</evidence>
<sequence>MRRPSTKSATPAQVTRDELLRATVRVVAGEGLPRLTLDAVARAAGVSKGGLLYHFPTKEALIRALIETFVAEWDRAMAREYARDPEPEKPGRWLRAYVRASFAEVDPNESLTLGLGQGDLASFLAALAVNPELLGLIQTAYDRWHRLLVSDGVDEVTATAVRFAADGIYFAEGFGLAPPVGRQRQQVCDLILAWSAAPGRTGTEMAGA</sequence>
<feature type="domain" description="HTH tetR-type" evidence="5">
    <location>
        <begin position="13"/>
        <end position="73"/>
    </location>
</feature>